<protein>
    <submittedName>
        <fullName evidence="2">Uncharacterized protein</fullName>
    </submittedName>
</protein>
<evidence type="ECO:0000313" key="3">
    <source>
        <dbReference type="Proteomes" id="UP000198917"/>
    </source>
</evidence>
<sequence length="72" mass="7663">MSNTGPLLFVAAMFGAIGFPAVIALIKNHAAYVAEKNDYQKDRFAFNGFALAVATGLGLGGFLVMLYMAFVK</sequence>
<dbReference type="EMBL" id="FNEW01000001">
    <property type="protein sequence ID" value="SDJ25970.1"/>
    <property type="molecule type" value="Genomic_DNA"/>
</dbReference>
<evidence type="ECO:0000256" key="1">
    <source>
        <dbReference type="SAM" id="Phobius"/>
    </source>
</evidence>
<keyword evidence="1" id="KW-0472">Membrane</keyword>
<feature type="transmembrane region" description="Helical" evidence="1">
    <location>
        <begin position="6"/>
        <end position="26"/>
    </location>
</feature>
<feature type="transmembrane region" description="Helical" evidence="1">
    <location>
        <begin position="46"/>
        <end position="70"/>
    </location>
</feature>
<gene>
    <name evidence="2" type="ORF">SAMN05428983_0865</name>
</gene>
<keyword evidence="1" id="KW-1133">Transmembrane helix</keyword>
<name>A0A7Z7BJD9_9HYPH</name>
<accession>A0A7Z7BJD9</accession>
<proteinExistence type="predicted"/>
<reference evidence="2 3" key="1">
    <citation type="submission" date="2016-10" db="EMBL/GenBank/DDBJ databases">
        <authorList>
            <person name="Varghese N."/>
            <person name="Submissions S."/>
        </authorList>
    </citation>
    <scope>NUCLEOTIDE SEQUENCE [LARGE SCALE GENOMIC DNA]</scope>
    <source>
        <strain evidence="2 3">PDC82</strain>
    </source>
</reference>
<comment type="caution">
    <text evidence="2">The sequence shown here is derived from an EMBL/GenBank/DDBJ whole genome shotgun (WGS) entry which is preliminary data.</text>
</comment>
<dbReference type="AlphaFoldDB" id="A0A7Z7BJD9"/>
<organism evidence="2 3">
    <name type="scientific">Agrobacterium fabrum</name>
    <dbReference type="NCBI Taxonomy" id="1176649"/>
    <lineage>
        <taxon>Bacteria</taxon>
        <taxon>Pseudomonadati</taxon>
        <taxon>Pseudomonadota</taxon>
        <taxon>Alphaproteobacteria</taxon>
        <taxon>Hyphomicrobiales</taxon>
        <taxon>Rhizobiaceae</taxon>
        <taxon>Rhizobium/Agrobacterium group</taxon>
        <taxon>Agrobacterium</taxon>
        <taxon>Agrobacterium tumefaciens complex</taxon>
    </lineage>
</organism>
<dbReference type="Proteomes" id="UP000198917">
    <property type="component" value="Unassembled WGS sequence"/>
</dbReference>
<keyword evidence="1" id="KW-0812">Transmembrane</keyword>
<evidence type="ECO:0000313" key="2">
    <source>
        <dbReference type="EMBL" id="SDJ25970.1"/>
    </source>
</evidence>
<dbReference type="RefSeq" id="WP_092731853.1">
    <property type="nucleotide sequence ID" value="NZ_FNEW01000001.1"/>
</dbReference>